<keyword evidence="4" id="KW-0067">ATP-binding</keyword>
<keyword evidence="1" id="KW-0547">Nucleotide-binding</keyword>
<evidence type="ECO:0000313" key="8">
    <source>
        <dbReference type="Proteomes" id="UP001500791"/>
    </source>
</evidence>
<dbReference type="InterPro" id="IPR050699">
    <property type="entry name" value="RNA-DNA_Helicase"/>
</dbReference>
<dbReference type="Pfam" id="PF22527">
    <property type="entry name" value="DEXQc_Suv3"/>
    <property type="match status" value="1"/>
</dbReference>
<dbReference type="SUPFAM" id="SSF52540">
    <property type="entry name" value="P-loop containing nucleoside triphosphate hydrolases"/>
    <property type="match status" value="2"/>
</dbReference>
<keyword evidence="2" id="KW-0378">Hydrolase</keyword>
<reference evidence="8" key="1">
    <citation type="journal article" date="2019" name="Int. J. Syst. Evol. Microbiol.">
        <title>The Global Catalogue of Microorganisms (GCM) 10K type strain sequencing project: providing services to taxonomists for standard genome sequencing and annotation.</title>
        <authorList>
            <consortium name="The Broad Institute Genomics Platform"/>
            <consortium name="The Broad Institute Genome Sequencing Center for Infectious Disease"/>
            <person name="Wu L."/>
            <person name="Ma J."/>
        </authorList>
    </citation>
    <scope>NUCLEOTIDE SEQUENCE [LARGE SCALE GENOMIC DNA]</scope>
    <source>
        <strain evidence="8">JCM 13476</strain>
    </source>
</reference>
<evidence type="ECO:0000259" key="6">
    <source>
        <dbReference type="PROSITE" id="PS51194"/>
    </source>
</evidence>
<evidence type="ECO:0000256" key="5">
    <source>
        <dbReference type="SAM" id="MobiDB-lite"/>
    </source>
</evidence>
<dbReference type="PROSITE" id="PS51194">
    <property type="entry name" value="HELICASE_CTER"/>
    <property type="match status" value="1"/>
</dbReference>
<feature type="compositionally biased region" description="Basic residues" evidence="5">
    <location>
        <begin position="895"/>
        <end position="905"/>
    </location>
</feature>
<dbReference type="EMBL" id="BAAAEJ010000001">
    <property type="protein sequence ID" value="GAA0377445.1"/>
    <property type="molecule type" value="Genomic_DNA"/>
</dbReference>
<feature type="compositionally biased region" description="Basic residues" evidence="5">
    <location>
        <begin position="999"/>
        <end position="1010"/>
    </location>
</feature>
<protein>
    <submittedName>
        <fullName evidence="7">Helicase-related protein</fullName>
    </submittedName>
</protein>
<feature type="region of interest" description="Disordered" evidence="5">
    <location>
        <begin position="813"/>
        <end position="1048"/>
    </location>
</feature>
<sequence>MSDRSTGLAPSRITAILGPTNTGKTHLTVERMLGHASGMIGLPLRLLAREIYERIVKLRGASSVALITGEEKIVPPRPAYFVCTVEAMPLERQVDFLAVDEIQLVADPERGHVFTQRLLHARGRFETMFLGAGTMAPLMRRLVPDAEIVTRERLSVLTYEGSKKITRLPRRSAVVAFSTERVYAIAELLRRQRGGAAVVMGSLSPRTRNAQVELFQSGEVDFLVATDAIGMGLNMDVDHVAFAGLRKFDGRRTRHLYAHEIAQIAGRAGRHMRNGTFGVTAEAEELDEDLVEQISEHRFDPLEAAEWRNARLDFDTLPDLLRSLEATPDRAGLRLTLPALDETLLRRLSQDEDIKKVARSRGALMRLWEACQLPDFQKTTLDEHSRLSKEIFSALTTGHGRLQDDWIAPRFNDLDRDDGQIDQVSARLSGVRTLAYIANRPDWLHNAKDWAERTKVLEERLSDVLHERLTARFVDRRTAALMRVLNDTAEVVAGVADDGEVTVEGETVGRLDGVKFTPDAGGSALADRALRQAALRAVAPEIGRRLKILAKEQDAGFALDADGTVRWQGEAAARITNEDVFHPQVSLVGDLGDAAARDAAQKRVETWLLEEAGRALRDLKRLKRAVDQGVLSGLVRGIAWRIVEAGGVVPRSEVQADLAVLSPEDRKSLGKFAIRIGTHAVWLPSMLKPRAQAFMQAYVGRGAGRALKGEGLLELRGDKPTPQALAAFGRQIVGRFTVPVELLETYADLSRKAGRGELSKEALETLGWNEGQARAVRSALRPPRREEGAASGPVAIDEDSPFAALMALKAEVASPPAKPAKPRRPKKPKADVAQAVEGIEAETDKGEVAPKKKRRRRRGKGGAEAAVEAGTDAPSGAAEGAEPTPEVAADGEVLKKKRRRRRKPKGERVAVAEGVEGEAEAAADASDAKAGEVVEGEIATDGEAAPKKKRRRRRGRKPSTGAATSDGQTPEAVEGSEGVATEAGAEPVEGEALEGEAKAKRRRRPRKRKPAANTESGNESAAEAAVESAPETAPTAPAAPVAVGDGEA</sequence>
<dbReference type="Gene3D" id="3.40.50.300">
    <property type="entry name" value="P-loop containing nucleotide triphosphate hydrolases"/>
    <property type="match status" value="2"/>
</dbReference>
<name>A0ABP3HR56_9CAUL</name>
<dbReference type="Proteomes" id="UP001500791">
    <property type="component" value="Unassembled WGS sequence"/>
</dbReference>
<dbReference type="InterPro" id="IPR001650">
    <property type="entry name" value="Helicase_C-like"/>
</dbReference>
<evidence type="ECO:0000256" key="2">
    <source>
        <dbReference type="ARBA" id="ARBA00022801"/>
    </source>
</evidence>
<organism evidence="7 8">
    <name type="scientific">Brevundimonas terrae</name>
    <dbReference type="NCBI Taxonomy" id="363631"/>
    <lineage>
        <taxon>Bacteria</taxon>
        <taxon>Pseudomonadati</taxon>
        <taxon>Pseudomonadota</taxon>
        <taxon>Alphaproteobacteria</taxon>
        <taxon>Caulobacterales</taxon>
        <taxon>Caulobacteraceae</taxon>
        <taxon>Brevundimonas</taxon>
    </lineage>
</organism>
<feature type="compositionally biased region" description="Basic residues" evidence="5">
    <location>
        <begin position="851"/>
        <end position="860"/>
    </location>
</feature>
<evidence type="ECO:0000256" key="4">
    <source>
        <dbReference type="ARBA" id="ARBA00022840"/>
    </source>
</evidence>
<evidence type="ECO:0000256" key="1">
    <source>
        <dbReference type="ARBA" id="ARBA00022741"/>
    </source>
</evidence>
<feature type="compositionally biased region" description="Low complexity" evidence="5">
    <location>
        <begin position="1011"/>
        <end position="1048"/>
    </location>
</feature>
<keyword evidence="8" id="KW-1185">Reference proteome</keyword>
<dbReference type="PANTHER" id="PTHR12131:SF1">
    <property type="entry name" value="ATP-DEPENDENT RNA HELICASE SUPV3L1, MITOCHONDRIAL-RELATED"/>
    <property type="match status" value="1"/>
</dbReference>
<keyword evidence="3 7" id="KW-0347">Helicase</keyword>
<feature type="compositionally biased region" description="Basic residues" evidence="5">
    <location>
        <begin position="947"/>
        <end position="957"/>
    </location>
</feature>
<comment type="caution">
    <text evidence="7">The sequence shown here is derived from an EMBL/GenBank/DDBJ whole genome shotgun (WGS) entry which is preliminary data.</text>
</comment>
<evidence type="ECO:0000256" key="3">
    <source>
        <dbReference type="ARBA" id="ARBA00022806"/>
    </source>
</evidence>
<dbReference type="InterPro" id="IPR055206">
    <property type="entry name" value="DEXQc_SUV3"/>
</dbReference>
<dbReference type="InterPro" id="IPR027417">
    <property type="entry name" value="P-loop_NTPase"/>
</dbReference>
<proteinExistence type="predicted"/>
<dbReference type="SMART" id="SM00490">
    <property type="entry name" value="HELICc"/>
    <property type="match status" value="1"/>
</dbReference>
<dbReference type="PANTHER" id="PTHR12131">
    <property type="entry name" value="ATP-DEPENDENT RNA AND DNA HELICASE"/>
    <property type="match status" value="1"/>
</dbReference>
<evidence type="ECO:0000313" key="7">
    <source>
        <dbReference type="EMBL" id="GAA0377445.1"/>
    </source>
</evidence>
<gene>
    <name evidence="7" type="ORF">GCM10009093_00740</name>
</gene>
<dbReference type="GO" id="GO:0004386">
    <property type="term" value="F:helicase activity"/>
    <property type="evidence" value="ECO:0007669"/>
    <property type="project" value="UniProtKB-KW"/>
</dbReference>
<accession>A0ABP3HR56</accession>
<dbReference type="RefSeq" id="WP_167179000.1">
    <property type="nucleotide sequence ID" value="NZ_BAAAEJ010000001.1"/>
</dbReference>
<feature type="domain" description="Helicase C-terminal" evidence="6">
    <location>
        <begin position="160"/>
        <end position="325"/>
    </location>
</feature>
<dbReference type="Pfam" id="PF00271">
    <property type="entry name" value="Helicase_C"/>
    <property type="match status" value="1"/>
</dbReference>